<organism evidence="1 2">
    <name type="scientific">Listeria floridensis FSL S10-1187</name>
    <dbReference type="NCBI Taxonomy" id="1265817"/>
    <lineage>
        <taxon>Bacteria</taxon>
        <taxon>Bacillati</taxon>
        <taxon>Bacillota</taxon>
        <taxon>Bacilli</taxon>
        <taxon>Bacillales</taxon>
        <taxon>Listeriaceae</taxon>
        <taxon>Listeria</taxon>
    </lineage>
</organism>
<keyword evidence="2" id="KW-1185">Reference proteome</keyword>
<proteinExistence type="predicted"/>
<reference evidence="1 2" key="1">
    <citation type="journal article" date="2014" name="Int. J. Syst. Evol. Microbiol.">
        <title>Listeria floridensis sp. nov., Listeria aquatica sp. nov., Listeria cornellensis sp. nov., Listeria riparia sp. nov. and Listeria grandensis sp. nov., from agricultural and natural environments.</title>
        <authorList>
            <person name="den Bakker H.C."/>
            <person name="Warchocki S."/>
            <person name="Wright E.M."/>
            <person name="Allred A.F."/>
            <person name="Ahlstrom C."/>
            <person name="Manuel C.S."/>
            <person name="Stasiewicz M.J."/>
            <person name="Burrell A."/>
            <person name="Roof S."/>
            <person name="Strawn L."/>
            <person name="Fortes E.D."/>
            <person name="Nightingale K.K."/>
            <person name="Kephart D."/>
            <person name="Wiedmann M."/>
        </authorList>
    </citation>
    <scope>NUCLEOTIDE SEQUENCE [LARGE SCALE GENOMIC DNA]</scope>
    <source>
        <strain evidence="1 2">FSL S10-1187</strain>
    </source>
</reference>
<protein>
    <recommendedName>
        <fullName evidence="3">Tetratricopeptide repeat protein</fullName>
    </recommendedName>
</protein>
<comment type="caution">
    <text evidence="1">The sequence shown here is derived from an EMBL/GenBank/DDBJ whole genome shotgun (WGS) entry which is preliminary data.</text>
</comment>
<evidence type="ECO:0000313" key="2">
    <source>
        <dbReference type="Proteomes" id="UP000019249"/>
    </source>
</evidence>
<gene>
    <name evidence="1" type="ORF">MFLO_04240</name>
</gene>
<dbReference type="Proteomes" id="UP000019249">
    <property type="component" value="Unassembled WGS sequence"/>
</dbReference>
<accession>A0ABP3B2B5</accession>
<dbReference type="EMBL" id="AODF01000007">
    <property type="protein sequence ID" value="EUJ33121.1"/>
    <property type="molecule type" value="Genomic_DNA"/>
</dbReference>
<name>A0ABP3B2B5_9LIST</name>
<sequence>MSKLFYVYPFEIAAKVIKRIEKEMEKYLDFLREVNFDCTFYLNVGKYLIHNKQLNSAYNYLNKALPLCKKYDKVILEIDTTAHLAIISYLSGDETAEKIIYEKIDLFKRIDRSVLADDLKNDWELFFKNKKGWEI</sequence>
<evidence type="ECO:0000313" key="1">
    <source>
        <dbReference type="EMBL" id="EUJ33121.1"/>
    </source>
</evidence>
<evidence type="ECO:0008006" key="3">
    <source>
        <dbReference type="Google" id="ProtNLM"/>
    </source>
</evidence>